<organism evidence="1 3">
    <name type="scientific">Ziziphus jujuba</name>
    <name type="common">Chinese jujube</name>
    <name type="synonym">Ziziphus sativa</name>
    <dbReference type="NCBI Taxonomy" id="326968"/>
    <lineage>
        <taxon>Eukaryota</taxon>
        <taxon>Viridiplantae</taxon>
        <taxon>Streptophyta</taxon>
        <taxon>Embryophyta</taxon>
        <taxon>Tracheophyta</taxon>
        <taxon>Spermatophyta</taxon>
        <taxon>Magnoliopsida</taxon>
        <taxon>eudicotyledons</taxon>
        <taxon>Gunneridae</taxon>
        <taxon>Pentapetalae</taxon>
        <taxon>rosids</taxon>
        <taxon>fabids</taxon>
        <taxon>Rosales</taxon>
        <taxon>Rhamnaceae</taxon>
        <taxon>Paliureae</taxon>
        <taxon>Ziziphus</taxon>
    </lineage>
</organism>
<dbReference type="Pfam" id="PF12843">
    <property type="entry name" value="QSregVF_b"/>
    <property type="match status" value="1"/>
</dbReference>
<dbReference type="PANTHER" id="PTHR38357">
    <property type="entry name" value="EXPRESSED PROTEIN"/>
    <property type="match status" value="1"/>
</dbReference>
<dbReference type="InterPro" id="IPR024530">
    <property type="entry name" value="QSregVF_b"/>
</dbReference>
<dbReference type="RefSeq" id="XP_060669549.1">
    <property type="nucleotide sequence ID" value="XM_060813566.1"/>
</dbReference>
<gene>
    <name evidence="2 3" type="primary">LOC112493163</name>
</gene>
<dbReference type="RefSeq" id="XP_060669548.1">
    <property type="nucleotide sequence ID" value="XM_060813565.1"/>
</dbReference>
<protein>
    <submittedName>
        <fullName evidence="2 3">Uncharacterized protein LOC112493163 isoform X1</fullName>
    </submittedName>
</protein>
<sequence>MSLLFRSSPSTFFTPTYSFKPQNPSFYSSSSSSKPPLSITAAIPAARDRVIDFGKYKGKMLGTLPSSYLKWVSKNLRARDFEEWAKLADHVLQDPVYQDRIEWELAQNVLNGNSSSSSSSSGNLSAVAELLEISERFGWDNNDKVGWSRVNFELLGTSKGGRIPRLCKDGDKKEMGKEMGRKVEVFPKGGEKRRERRERLRVRREVGKEGKLGIVENDGGVVRNSGIGEEKEEVRYKRDNEDDKDGMVENWKNPFPGREALLKKVLNRKRYLCVQMKKKTWSQHCWWSFSVCYISVLSDAEEKQIRNQAVKEWLNEIEDASSMLMISWMRLQLMLCNSSWKLNLELALVR</sequence>
<evidence type="ECO:0000313" key="3">
    <source>
        <dbReference type="RefSeq" id="XP_060669549.1"/>
    </source>
</evidence>
<accession>A0ABM3ZYJ1</accession>
<dbReference type="Proteomes" id="UP001652623">
    <property type="component" value="Chromosome 12"/>
</dbReference>
<reference evidence="2 3" key="1">
    <citation type="submission" date="2025-05" db="UniProtKB">
        <authorList>
            <consortium name="RefSeq"/>
        </authorList>
    </citation>
    <scope>IDENTIFICATION</scope>
    <source>
        <tissue evidence="2 3">Seedling</tissue>
    </source>
</reference>
<name>A0ABM3ZYJ1_ZIZJJ</name>
<dbReference type="GeneID" id="112493163"/>
<keyword evidence="1" id="KW-1185">Reference proteome</keyword>
<dbReference type="PANTHER" id="PTHR38357:SF1">
    <property type="entry name" value="EXPRESSED PROTEIN"/>
    <property type="match status" value="1"/>
</dbReference>
<proteinExistence type="predicted"/>
<evidence type="ECO:0000313" key="2">
    <source>
        <dbReference type="RefSeq" id="XP_060669548.1"/>
    </source>
</evidence>
<evidence type="ECO:0000313" key="1">
    <source>
        <dbReference type="Proteomes" id="UP001652623"/>
    </source>
</evidence>